<evidence type="ECO:0008006" key="4">
    <source>
        <dbReference type="Google" id="ProtNLM"/>
    </source>
</evidence>
<gene>
    <name evidence="2" type="ORF">CRG98_024718</name>
</gene>
<evidence type="ECO:0000313" key="3">
    <source>
        <dbReference type="Proteomes" id="UP000233551"/>
    </source>
</evidence>
<proteinExistence type="predicted"/>
<dbReference type="InterPro" id="IPR036397">
    <property type="entry name" value="RNaseH_sf"/>
</dbReference>
<dbReference type="PANTHER" id="PTHR45835">
    <property type="entry name" value="YALI0A06105P"/>
    <property type="match status" value="1"/>
</dbReference>
<reference evidence="2 3" key="1">
    <citation type="submission" date="2017-11" db="EMBL/GenBank/DDBJ databases">
        <title>De-novo sequencing of pomegranate (Punica granatum L.) genome.</title>
        <authorList>
            <person name="Akparov Z."/>
            <person name="Amiraslanov A."/>
            <person name="Hajiyeva S."/>
            <person name="Abbasov M."/>
            <person name="Kaur K."/>
            <person name="Hamwieh A."/>
            <person name="Solovyev V."/>
            <person name="Salamov A."/>
            <person name="Braich B."/>
            <person name="Kosarev P."/>
            <person name="Mahmoud A."/>
            <person name="Hajiyev E."/>
            <person name="Babayeva S."/>
            <person name="Izzatullayeva V."/>
            <person name="Mammadov A."/>
            <person name="Mammadov A."/>
            <person name="Sharifova S."/>
            <person name="Ojaghi J."/>
            <person name="Eynullazada K."/>
            <person name="Bayramov B."/>
            <person name="Abdulazimova A."/>
            <person name="Shahmuradov I."/>
        </authorList>
    </citation>
    <scope>NUCLEOTIDE SEQUENCE [LARGE SCALE GENOMIC DNA]</scope>
    <source>
        <strain evidence="3">cv. AG2017</strain>
        <tissue evidence="2">Leaf</tissue>
    </source>
</reference>
<dbReference type="GO" id="GO:0003676">
    <property type="term" value="F:nucleic acid binding"/>
    <property type="evidence" value="ECO:0007669"/>
    <property type="project" value="InterPro"/>
</dbReference>
<keyword evidence="3" id="KW-1185">Reference proteome</keyword>
<feature type="region of interest" description="Disordered" evidence="1">
    <location>
        <begin position="128"/>
        <end position="147"/>
    </location>
</feature>
<protein>
    <recommendedName>
        <fullName evidence="4">Integrase catalytic domain-containing protein</fullName>
    </recommendedName>
</protein>
<evidence type="ECO:0000313" key="2">
    <source>
        <dbReference type="EMBL" id="PKI54887.1"/>
    </source>
</evidence>
<dbReference type="SUPFAM" id="SSF53098">
    <property type="entry name" value="Ribonuclease H-like"/>
    <property type="match status" value="1"/>
</dbReference>
<organism evidence="2 3">
    <name type="scientific">Punica granatum</name>
    <name type="common">Pomegranate</name>
    <dbReference type="NCBI Taxonomy" id="22663"/>
    <lineage>
        <taxon>Eukaryota</taxon>
        <taxon>Viridiplantae</taxon>
        <taxon>Streptophyta</taxon>
        <taxon>Embryophyta</taxon>
        <taxon>Tracheophyta</taxon>
        <taxon>Spermatophyta</taxon>
        <taxon>Magnoliopsida</taxon>
        <taxon>eudicotyledons</taxon>
        <taxon>Gunneridae</taxon>
        <taxon>Pentapetalae</taxon>
        <taxon>rosids</taxon>
        <taxon>malvids</taxon>
        <taxon>Myrtales</taxon>
        <taxon>Lythraceae</taxon>
        <taxon>Punica</taxon>
    </lineage>
</organism>
<feature type="compositionally biased region" description="Polar residues" evidence="1">
    <location>
        <begin position="134"/>
        <end position="147"/>
    </location>
</feature>
<dbReference type="Proteomes" id="UP000233551">
    <property type="component" value="Unassembled WGS sequence"/>
</dbReference>
<evidence type="ECO:0000256" key="1">
    <source>
        <dbReference type="SAM" id="MobiDB-lite"/>
    </source>
</evidence>
<dbReference type="AlphaFoldDB" id="A0A2I0JF69"/>
<dbReference type="PANTHER" id="PTHR45835:SF99">
    <property type="entry name" value="CHROMO DOMAIN-CONTAINING PROTEIN-RELATED"/>
    <property type="match status" value="1"/>
</dbReference>
<dbReference type="EMBL" id="PGOL01001761">
    <property type="protein sequence ID" value="PKI54887.1"/>
    <property type="molecule type" value="Genomic_DNA"/>
</dbReference>
<sequence length="147" mass="16252">MDFIEGLPKSGGKEVIFVVVDRCTKYAHFMALAHPYSATIVAQVFLDNVFKLHGMPESIPHAPIKVGGYHRVTAGSDWGLVTVIEVTTVGIEGAPISGLLRFRWWWPRFPIGVSGYHRGRCRSLLGGGGRNQGHCRQNQRSPNLDLL</sequence>
<accession>A0A2I0JF69</accession>
<name>A0A2I0JF69_PUNGR</name>
<dbReference type="STRING" id="22663.A0A2I0JF69"/>
<dbReference type="InterPro" id="IPR012337">
    <property type="entry name" value="RNaseH-like_sf"/>
</dbReference>
<comment type="caution">
    <text evidence="2">The sequence shown here is derived from an EMBL/GenBank/DDBJ whole genome shotgun (WGS) entry which is preliminary data.</text>
</comment>
<dbReference type="Gene3D" id="3.30.420.10">
    <property type="entry name" value="Ribonuclease H-like superfamily/Ribonuclease H"/>
    <property type="match status" value="1"/>
</dbReference>